<dbReference type="GeneID" id="20193371"/>
<evidence type="ECO:0000313" key="1">
    <source>
        <dbReference type="EMBL" id="ETM97971.1"/>
    </source>
</evidence>
<dbReference type="RefSeq" id="XP_008916732.1">
    <property type="nucleotide sequence ID" value="XM_008918484.1"/>
</dbReference>
<gene>
    <name evidence="1" type="ORF">PPTG_24772</name>
</gene>
<accession>W2PAW5</accession>
<dbReference type="Proteomes" id="UP000018817">
    <property type="component" value="Unassembled WGS sequence"/>
</dbReference>
<name>W2PAW5_PHYN3</name>
<evidence type="ECO:0000313" key="2">
    <source>
        <dbReference type="Proteomes" id="UP000018817"/>
    </source>
</evidence>
<dbReference type="EMBL" id="KI669774">
    <property type="protein sequence ID" value="ETM97971.1"/>
    <property type="molecule type" value="Genomic_DNA"/>
</dbReference>
<organism evidence="1 2">
    <name type="scientific">Phytophthora nicotianae (strain INRA-310)</name>
    <name type="common">Phytophthora parasitica</name>
    <dbReference type="NCBI Taxonomy" id="761204"/>
    <lineage>
        <taxon>Eukaryota</taxon>
        <taxon>Sar</taxon>
        <taxon>Stramenopiles</taxon>
        <taxon>Oomycota</taxon>
        <taxon>Peronosporomycetes</taxon>
        <taxon>Peronosporales</taxon>
        <taxon>Peronosporaceae</taxon>
        <taxon>Phytophthora</taxon>
    </lineage>
</organism>
<protein>
    <submittedName>
        <fullName evidence="1">Uncharacterized protein</fullName>
    </submittedName>
</protein>
<reference evidence="2" key="1">
    <citation type="submission" date="2011-12" db="EMBL/GenBank/DDBJ databases">
        <authorList>
            <consortium name="The Broad Institute Genome Sequencing Platform"/>
            <person name="Russ C."/>
            <person name="Tyler B."/>
            <person name="Panabieres F."/>
            <person name="Shan W."/>
            <person name="Tripathy S."/>
            <person name="Grunwald N."/>
            <person name="Machado M."/>
            <person name="Young S.K."/>
            <person name="Zeng Q."/>
            <person name="Gargeya S."/>
            <person name="Fitzgerald M."/>
            <person name="Haas B."/>
            <person name="Abouelleil A."/>
            <person name="Alvarado L."/>
            <person name="Arachchi H.M."/>
            <person name="Berlin A."/>
            <person name="Chapman S.B."/>
            <person name="Gearin G."/>
            <person name="Goldberg J."/>
            <person name="Griggs A."/>
            <person name="Gujja S."/>
            <person name="Hansen M."/>
            <person name="Heiman D."/>
            <person name="Howarth C."/>
            <person name="Larimer J."/>
            <person name="Lui A."/>
            <person name="MacDonald P.J.P."/>
            <person name="McCowen C."/>
            <person name="Montmayeur A."/>
            <person name="Murphy C."/>
            <person name="Neiman D."/>
            <person name="Pearson M."/>
            <person name="Priest M."/>
            <person name="Roberts A."/>
            <person name="Saif S."/>
            <person name="Shea T."/>
            <person name="Sisk P."/>
            <person name="Stolte C."/>
            <person name="Sykes S."/>
            <person name="Wortman J."/>
            <person name="Nusbaum C."/>
            <person name="Birren B."/>
        </authorList>
    </citation>
    <scope>NUCLEOTIDE SEQUENCE [LARGE SCALE GENOMIC DNA]</scope>
    <source>
        <strain evidence="2">INRA-310</strain>
    </source>
</reference>
<sequence>MAWSSSWASTRFGIAAITTKAVKRGTTLMSSGAFHSRVVSARSLPACLADKRTDSDHIMAVSLLENPYNF</sequence>
<reference evidence="1 2" key="2">
    <citation type="submission" date="2013-11" db="EMBL/GenBank/DDBJ databases">
        <title>The Genome Sequence of Phytophthora parasitica INRA-310.</title>
        <authorList>
            <consortium name="The Broad Institute Genomics Platform"/>
            <person name="Russ C."/>
            <person name="Tyler B."/>
            <person name="Panabieres F."/>
            <person name="Shan W."/>
            <person name="Tripathy S."/>
            <person name="Grunwald N."/>
            <person name="Machado M."/>
            <person name="Johnson C.S."/>
            <person name="Arredondo F."/>
            <person name="Hong C."/>
            <person name="Coffey M."/>
            <person name="Young S.K."/>
            <person name="Zeng Q."/>
            <person name="Gargeya S."/>
            <person name="Fitzgerald M."/>
            <person name="Abouelleil A."/>
            <person name="Alvarado L."/>
            <person name="Chapman S.B."/>
            <person name="Gainer-Dewar J."/>
            <person name="Goldberg J."/>
            <person name="Griggs A."/>
            <person name="Gujja S."/>
            <person name="Hansen M."/>
            <person name="Howarth C."/>
            <person name="Imamovic A."/>
            <person name="Ireland A."/>
            <person name="Larimer J."/>
            <person name="McCowan C."/>
            <person name="Murphy C."/>
            <person name="Pearson M."/>
            <person name="Poon T.W."/>
            <person name="Priest M."/>
            <person name="Roberts A."/>
            <person name="Saif S."/>
            <person name="Shea T."/>
            <person name="Sykes S."/>
            <person name="Wortman J."/>
            <person name="Nusbaum C."/>
            <person name="Birren B."/>
        </authorList>
    </citation>
    <scope>NUCLEOTIDE SEQUENCE [LARGE SCALE GENOMIC DNA]</scope>
    <source>
        <strain evidence="1 2">INRA-310</strain>
    </source>
</reference>
<proteinExistence type="predicted"/>
<dbReference type="AlphaFoldDB" id="W2PAW5"/>
<dbReference type="VEuPathDB" id="FungiDB:PPTG_24772"/>